<sequence length="176" mass="18489">MPDQPESIAVRKLTADDAPAFQALRLAALEECPTAFGASLADERELSLSEVAQRIAPPDHGGAGGVGAYAGDALVGIACVFRARGGKERHKAYLVSVYVVPAYRGKGVSAPLLDAAIGLARAMPGVRRLNLTVNVANTAALALYRRLGFVVYGEEVEGLCVDGVYQDEYLMTLALA</sequence>
<dbReference type="Proteomes" id="UP000290849">
    <property type="component" value="Unassembled WGS sequence"/>
</dbReference>
<evidence type="ECO:0000259" key="3">
    <source>
        <dbReference type="PROSITE" id="PS51186"/>
    </source>
</evidence>
<keyword evidence="1 4" id="KW-0808">Transferase</keyword>
<keyword evidence="2" id="KW-0012">Acyltransferase</keyword>
<accession>A0A4Q1HF34</accession>
<dbReference type="EMBL" id="PYAL01000007">
    <property type="protein sequence ID" value="RXN85285.1"/>
    <property type="molecule type" value="Genomic_DNA"/>
</dbReference>
<proteinExistence type="predicted"/>
<dbReference type="Gene3D" id="3.40.630.30">
    <property type="match status" value="1"/>
</dbReference>
<dbReference type="CDD" id="cd04301">
    <property type="entry name" value="NAT_SF"/>
    <property type="match status" value="1"/>
</dbReference>
<evidence type="ECO:0000313" key="4">
    <source>
        <dbReference type="EMBL" id="RXN85285.1"/>
    </source>
</evidence>
<feature type="domain" description="N-acetyltransferase" evidence="3">
    <location>
        <begin position="8"/>
        <end position="176"/>
    </location>
</feature>
<dbReference type="InterPro" id="IPR016181">
    <property type="entry name" value="Acyl_CoA_acyltransferase"/>
</dbReference>
<dbReference type="PANTHER" id="PTHR43877:SF2">
    <property type="entry name" value="AMINOALKYLPHOSPHONATE N-ACETYLTRANSFERASE-RELATED"/>
    <property type="match status" value="1"/>
</dbReference>
<evidence type="ECO:0000256" key="2">
    <source>
        <dbReference type="ARBA" id="ARBA00023315"/>
    </source>
</evidence>
<dbReference type="RefSeq" id="WP_129152805.1">
    <property type="nucleotide sequence ID" value="NZ_JBHSDO010000005.1"/>
</dbReference>
<dbReference type="Pfam" id="PF00583">
    <property type="entry name" value="Acetyltransf_1"/>
    <property type="match status" value="1"/>
</dbReference>
<evidence type="ECO:0000313" key="5">
    <source>
        <dbReference type="Proteomes" id="UP000290849"/>
    </source>
</evidence>
<dbReference type="PANTHER" id="PTHR43877">
    <property type="entry name" value="AMINOALKYLPHOSPHONATE N-ACETYLTRANSFERASE-RELATED-RELATED"/>
    <property type="match status" value="1"/>
</dbReference>
<dbReference type="AlphaFoldDB" id="A0A4Q1HF34"/>
<keyword evidence="5" id="KW-1185">Reference proteome</keyword>
<evidence type="ECO:0000256" key="1">
    <source>
        <dbReference type="ARBA" id="ARBA00022679"/>
    </source>
</evidence>
<protein>
    <submittedName>
        <fullName evidence="4">GNAT family N-acetyltransferase</fullName>
    </submittedName>
</protein>
<comment type="caution">
    <text evidence="4">The sequence shown here is derived from an EMBL/GenBank/DDBJ whole genome shotgun (WGS) entry which is preliminary data.</text>
</comment>
<dbReference type="InterPro" id="IPR000182">
    <property type="entry name" value="GNAT_dom"/>
</dbReference>
<dbReference type="OrthoDB" id="9799092at2"/>
<gene>
    <name evidence="4" type="ORF">C7R54_22605</name>
</gene>
<dbReference type="SUPFAM" id="SSF55729">
    <property type="entry name" value="Acyl-CoA N-acyltransferases (Nat)"/>
    <property type="match status" value="1"/>
</dbReference>
<dbReference type="InterPro" id="IPR050832">
    <property type="entry name" value="Bact_Acetyltransf"/>
</dbReference>
<reference evidence="4 5" key="1">
    <citation type="journal article" date="2017" name="Int. J. Syst. Evol. Microbiol.">
        <title>Achromobacter aloeverae sp. nov., isolated from the root of Aloe vera (L.) Burm.f.</title>
        <authorList>
            <person name="Kuncharoen N."/>
            <person name="Muramatsu Y."/>
            <person name="Shibata C."/>
            <person name="Kamakura Y."/>
            <person name="Nakagawa Y."/>
            <person name="Tanasupawat S."/>
        </authorList>
    </citation>
    <scope>NUCLEOTIDE SEQUENCE [LARGE SCALE GENOMIC DNA]</scope>
    <source>
        <strain evidence="4 5">AVA-1</strain>
    </source>
</reference>
<dbReference type="GO" id="GO:0016747">
    <property type="term" value="F:acyltransferase activity, transferring groups other than amino-acyl groups"/>
    <property type="evidence" value="ECO:0007669"/>
    <property type="project" value="InterPro"/>
</dbReference>
<dbReference type="PROSITE" id="PS51186">
    <property type="entry name" value="GNAT"/>
    <property type="match status" value="1"/>
</dbReference>
<organism evidence="4 5">
    <name type="scientific">Achromobacter aloeverae</name>
    <dbReference type="NCBI Taxonomy" id="1750518"/>
    <lineage>
        <taxon>Bacteria</taxon>
        <taxon>Pseudomonadati</taxon>
        <taxon>Pseudomonadota</taxon>
        <taxon>Betaproteobacteria</taxon>
        <taxon>Burkholderiales</taxon>
        <taxon>Alcaligenaceae</taxon>
        <taxon>Achromobacter</taxon>
    </lineage>
</organism>
<name>A0A4Q1HF34_9BURK</name>